<evidence type="ECO:0000313" key="2">
    <source>
        <dbReference type="Proteomes" id="UP000295083"/>
    </source>
</evidence>
<gene>
    <name evidence="1" type="ORF">C8035_v007707</name>
</gene>
<dbReference type="EMBL" id="QAPG01000019">
    <property type="protein sequence ID" value="TDZ38092.1"/>
    <property type="molecule type" value="Genomic_DNA"/>
</dbReference>
<sequence>MQLSTLVQATLESWPNNSWCGATSGQWCIDSTTSAPVKGDQALKIEYALQSDQDTWRQTVTDVKSATDVRERLQSKPYSNAVNTLSGADTTFGKTIGVSQGATSTGLTGSEGAKVWTIASIKVPKMQ</sequence>
<dbReference type="Proteomes" id="UP000295083">
    <property type="component" value="Unassembled WGS sequence"/>
</dbReference>
<reference evidence="1 2" key="1">
    <citation type="submission" date="2018-11" db="EMBL/GenBank/DDBJ databases">
        <title>Genome sequence and assembly of Colletotrichum spinosum.</title>
        <authorList>
            <person name="Gan P."/>
            <person name="Shirasu K."/>
        </authorList>
    </citation>
    <scope>NUCLEOTIDE SEQUENCE [LARGE SCALE GENOMIC DNA]</scope>
    <source>
        <strain evidence="1 2">CBS 515.97</strain>
    </source>
</reference>
<dbReference type="AlphaFoldDB" id="A0A4R8QGV5"/>
<proteinExistence type="predicted"/>
<accession>A0A4R8QGV5</accession>
<name>A0A4R8QGV5_9PEZI</name>
<comment type="caution">
    <text evidence="1">The sequence shown here is derived from an EMBL/GenBank/DDBJ whole genome shotgun (WGS) entry which is preliminary data.</text>
</comment>
<keyword evidence="2" id="KW-1185">Reference proteome</keyword>
<evidence type="ECO:0000313" key="1">
    <source>
        <dbReference type="EMBL" id="TDZ38092.1"/>
    </source>
</evidence>
<protein>
    <submittedName>
        <fullName evidence="1">Uncharacterized protein</fullName>
    </submittedName>
</protein>
<organism evidence="1 2">
    <name type="scientific">Colletotrichum spinosum</name>
    <dbReference type="NCBI Taxonomy" id="1347390"/>
    <lineage>
        <taxon>Eukaryota</taxon>
        <taxon>Fungi</taxon>
        <taxon>Dikarya</taxon>
        <taxon>Ascomycota</taxon>
        <taxon>Pezizomycotina</taxon>
        <taxon>Sordariomycetes</taxon>
        <taxon>Hypocreomycetidae</taxon>
        <taxon>Glomerellales</taxon>
        <taxon>Glomerellaceae</taxon>
        <taxon>Colletotrichum</taxon>
        <taxon>Colletotrichum orbiculare species complex</taxon>
    </lineage>
</organism>